<comment type="caution">
    <text evidence="2">The sequence shown here is derived from an EMBL/GenBank/DDBJ whole genome shotgun (WGS) entry which is preliminary data.</text>
</comment>
<evidence type="ECO:0000313" key="2">
    <source>
        <dbReference type="EMBL" id="KOO37075.1"/>
    </source>
</evidence>
<evidence type="ECO:0000313" key="3">
    <source>
        <dbReference type="Proteomes" id="UP000037460"/>
    </source>
</evidence>
<keyword evidence="3" id="KW-1185">Reference proteome</keyword>
<organism evidence="2 3">
    <name type="scientific">Chrysochromulina tobinii</name>
    <dbReference type="NCBI Taxonomy" id="1460289"/>
    <lineage>
        <taxon>Eukaryota</taxon>
        <taxon>Haptista</taxon>
        <taxon>Haptophyta</taxon>
        <taxon>Prymnesiophyceae</taxon>
        <taxon>Prymnesiales</taxon>
        <taxon>Chrysochromulinaceae</taxon>
        <taxon>Chrysochromulina</taxon>
    </lineage>
</organism>
<dbReference type="SUPFAM" id="SSF51197">
    <property type="entry name" value="Clavaminate synthase-like"/>
    <property type="match status" value="1"/>
</dbReference>
<proteinExistence type="predicted"/>
<dbReference type="PANTHER" id="PTHR37563:SF2">
    <property type="entry name" value="PHYTANOYL-COA DIOXYGENASE FAMILY PROTEIN (AFU_ORTHOLOGUE AFUA_2G03330)"/>
    <property type="match status" value="1"/>
</dbReference>
<dbReference type="InterPro" id="IPR051961">
    <property type="entry name" value="Fungal_Metabolite_Diox"/>
</dbReference>
<evidence type="ECO:0008006" key="4">
    <source>
        <dbReference type="Google" id="ProtNLM"/>
    </source>
</evidence>
<sequence>MAARNKRPTADAAAAPSPSSGASAAHSSGEEAFMDDCAEELAQSMLTMVGSREQPYTSDELLVRAAQLGEELKKAFLFSVRRGASRSRLRREKSHLDRILRGGALEELTRERAFVREVRRFALLEGPLPPDRPAATMVRDRDLDCDLDRPDAAATVFRHTGICVFEGALPEELLDECRTSFARTASQVDQALAARGMGSLSVTDFVTRACAGHPIAFNEVCQRGTERLDIKLHALPQHCPGVSNGWEPQPMMNDPRLEICARWMPFVRAVLGEGAHECFRGVVDNRPGSTMQAWHADGVHASYADGARTPMSAEACLICFDYRLVHRGSPNVHALGGPTRPILYIVYAREGCNDEQNFPTDRPLF</sequence>
<name>A0A0M0KE09_9EUKA</name>
<reference evidence="3" key="1">
    <citation type="journal article" date="2015" name="PLoS Genet.">
        <title>Genome Sequence and Transcriptome Analyses of Chrysochromulina tobin: Metabolic Tools for Enhanced Algal Fitness in the Prominent Order Prymnesiales (Haptophyceae).</title>
        <authorList>
            <person name="Hovde B.T."/>
            <person name="Deodato C.R."/>
            <person name="Hunsperger H.M."/>
            <person name="Ryken S.A."/>
            <person name="Yost W."/>
            <person name="Jha R.K."/>
            <person name="Patterson J."/>
            <person name="Monnat R.J. Jr."/>
            <person name="Barlow S.B."/>
            <person name="Starkenburg S.R."/>
            <person name="Cattolico R.A."/>
        </authorList>
    </citation>
    <scope>NUCLEOTIDE SEQUENCE</scope>
    <source>
        <strain evidence="3">CCMP291</strain>
    </source>
</reference>
<dbReference type="PANTHER" id="PTHR37563">
    <property type="entry name" value="PHYTANOYL-COA DIOXYGENASE FAMILY PROTEIN (AFU_ORTHOLOGUE AFUA_2G03330)"/>
    <property type="match status" value="1"/>
</dbReference>
<dbReference type="Proteomes" id="UP000037460">
    <property type="component" value="Unassembled WGS sequence"/>
</dbReference>
<accession>A0A0M0KE09</accession>
<feature type="compositionally biased region" description="Low complexity" evidence="1">
    <location>
        <begin position="10"/>
        <end position="31"/>
    </location>
</feature>
<dbReference type="AlphaFoldDB" id="A0A0M0KE09"/>
<dbReference type="Gene3D" id="2.60.120.620">
    <property type="entry name" value="q2cbj1_9rhob like domain"/>
    <property type="match status" value="1"/>
</dbReference>
<gene>
    <name evidence="2" type="ORF">Ctob_015509</name>
</gene>
<dbReference type="OrthoDB" id="43629at2759"/>
<dbReference type="EMBL" id="JWZX01000596">
    <property type="protein sequence ID" value="KOO37075.1"/>
    <property type="molecule type" value="Genomic_DNA"/>
</dbReference>
<protein>
    <recommendedName>
        <fullName evidence="4">Phytanoyl-dioxygenase</fullName>
    </recommendedName>
</protein>
<evidence type="ECO:0000256" key="1">
    <source>
        <dbReference type="SAM" id="MobiDB-lite"/>
    </source>
</evidence>
<feature type="region of interest" description="Disordered" evidence="1">
    <location>
        <begin position="1"/>
        <end position="32"/>
    </location>
</feature>